<dbReference type="InterPro" id="IPR003594">
    <property type="entry name" value="HATPase_dom"/>
</dbReference>
<dbReference type="InterPro" id="IPR036890">
    <property type="entry name" value="HATPase_C_sf"/>
</dbReference>
<keyword evidence="7" id="KW-0067">ATP-binding</keyword>
<keyword evidence="9" id="KW-0812">Transmembrane</keyword>
<feature type="transmembrane region" description="Helical" evidence="9">
    <location>
        <begin position="88"/>
        <end position="106"/>
    </location>
</feature>
<evidence type="ECO:0000259" key="10">
    <source>
        <dbReference type="SMART" id="SM00387"/>
    </source>
</evidence>
<dbReference type="Pfam" id="PF23539">
    <property type="entry name" value="DUF7134"/>
    <property type="match status" value="1"/>
</dbReference>
<comment type="caution">
    <text evidence="11">The sequence shown here is derived from an EMBL/GenBank/DDBJ whole genome shotgun (WGS) entry which is preliminary data.</text>
</comment>
<dbReference type="Proteomes" id="UP000622552">
    <property type="component" value="Unassembled WGS sequence"/>
</dbReference>
<dbReference type="SUPFAM" id="SSF55874">
    <property type="entry name" value="ATPase domain of HSP90 chaperone/DNA topoisomerase II/histidine kinase"/>
    <property type="match status" value="1"/>
</dbReference>
<keyword evidence="8" id="KW-0902">Two-component regulatory system</keyword>
<evidence type="ECO:0000313" key="12">
    <source>
        <dbReference type="Proteomes" id="UP000622552"/>
    </source>
</evidence>
<dbReference type="CDD" id="cd16917">
    <property type="entry name" value="HATPase_UhpB-NarQ-NarX-like"/>
    <property type="match status" value="1"/>
</dbReference>
<accession>A0A8J7GBT5</accession>
<dbReference type="InterPro" id="IPR050482">
    <property type="entry name" value="Sensor_HK_TwoCompSys"/>
</dbReference>
<gene>
    <name evidence="11" type="ORF">IW245_003807</name>
</gene>
<keyword evidence="5" id="KW-0547">Nucleotide-binding</keyword>
<dbReference type="InterPro" id="IPR011712">
    <property type="entry name" value="Sig_transdc_His_kin_sub3_dim/P"/>
</dbReference>
<comment type="catalytic activity">
    <reaction evidence="1">
        <text>ATP + protein L-histidine = ADP + protein N-phospho-L-histidine.</text>
        <dbReference type="EC" id="2.7.13.3"/>
    </reaction>
</comment>
<evidence type="ECO:0000256" key="3">
    <source>
        <dbReference type="ARBA" id="ARBA00022553"/>
    </source>
</evidence>
<keyword evidence="6 11" id="KW-0418">Kinase</keyword>
<evidence type="ECO:0000256" key="2">
    <source>
        <dbReference type="ARBA" id="ARBA00012438"/>
    </source>
</evidence>
<keyword evidence="9" id="KW-0472">Membrane</keyword>
<dbReference type="RefSeq" id="WP_233473085.1">
    <property type="nucleotide sequence ID" value="NZ_BONS01000020.1"/>
</dbReference>
<evidence type="ECO:0000256" key="4">
    <source>
        <dbReference type="ARBA" id="ARBA00022679"/>
    </source>
</evidence>
<keyword evidence="9" id="KW-1133">Transmembrane helix</keyword>
<feature type="domain" description="Histidine kinase/HSP90-like ATPase" evidence="10">
    <location>
        <begin position="325"/>
        <end position="417"/>
    </location>
</feature>
<evidence type="ECO:0000256" key="7">
    <source>
        <dbReference type="ARBA" id="ARBA00022840"/>
    </source>
</evidence>
<keyword evidence="3" id="KW-0597">Phosphoprotein</keyword>
<dbReference type="PANTHER" id="PTHR24421:SF10">
    <property type="entry name" value="NITRATE_NITRITE SENSOR PROTEIN NARQ"/>
    <property type="match status" value="1"/>
</dbReference>
<feature type="transmembrane region" description="Helical" evidence="9">
    <location>
        <begin position="133"/>
        <end position="154"/>
    </location>
</feature>
<dbReference type="GO" id="GO:0000155">
    <property type="term" value="F:phosphorelay sensor kinase activity"/>
    <property type="evidence" value="ECO:0007669"/>
    <property type="project" value="InterPro"/>
</dbReference>
<reference evidence="11" key="1">
    <citation type="submission" date="2020-11" db="EMBL/GenBank/DDBJ databases">
        <title>Sequencing the genomes of 1000 actinobacteria strains.</title>
        <authorList>
            <person name="Klenk H.-P."/>
        </authorList>
    </citation>
    <scope>NUCLEOTIDE SEQUENCE</scope>
    <source>
        <strain evidence="11">DSM 45356</strain>
    </source>
</reference>
<dbReference type="InterPro" id="IPR055558">
    <property type="entry name" value="DUF7134"/>
</dbReference>
<evidence type="ECO:0000256" key="8">
    <source>
        <dbReference type="ARBA" id="ARBA00023012"/>
    </source>
</evidence>
<evidence type="ECO:0000256" key="6">
    <source>
        <dbReference type="ARBA" id="ARBA00022777"/>
    </source>
</evidence>
<dbReference type="Pfam" id="PF02518">
    <property type="entry name" value="HATPase_c"/>
    <property type="match status" value="1"/>
</dbReference>
<dbReference type="EC" id="2.7.13.3" evidence="2"/>
<dbReference type="PANTHER" id="PTHR24421">
    <property type="entry name" value="NITRATE/NITRITE SENSOR PROTEIN NARX-RELATED"/>
    <property type="match status" value="1"/>
</dbReference>
<dbReference type="SMART" id="SM00387">
    <property type="entry name" value="HATPase_c"/>
    <property type="match status" value="1"/>
</dbReference>
<keyword evidence="4" id="KW-0808">Transferase</keyword>
<feature type="transmembrane region" description="Helical" evidence="9">
    <location>
        <begin position="166"/>
        <end position="184"/>
    </location>
</feature>
<protein>
    <recommendedName>
        <fullName evidence="2">histidine kinase</fullName>
        <ecNumber evidence="2">2.7.13.3</ecNumber>
    </recommendedName>
</protein>
<evidence type="ECO:0000256" key="1">
    <source>
        <dbReference type="ARBA" id="ARBA00000085"/>
    </source>
</evidence>
<dbReference type="EMBL" id="JADOUF010000001">
    <property type="protein sequence ID" value="MBG6137613.1"/>
    <property type="molecule type" value="Genomic_DNA"/>
</dbReference>
<organism evidence="11 12">
    <name type="scientific">Longispora fulva</name>
    <dbReference type="NCBI Taxonomy" id="619741"/>
    <lineage>
        <taxon>Bacteria</taxon>
        <taxon>Bacillati</taxon>
        <taxon>Actinomycetota</taxon>
        <taxon>Actinomycetes</taxon>
        <taxon>Micromonosporales</taxon>
        <taxon>Micromonosporaceae</taxon>
        <taxon>Longispora</taxon>
    </lineage>
</organism>
<feature type="transmembrane region" description="Helical" evidence="9">
    <location>
        <begin position="67"/>
        <end position="83"/>
    </location>
</feature>
<dbReference type="Pfam" id="PF07730">
    <property type="entry name" value="HisKA_3"/>
    <property type="match status" value="1"/>
</dbReference>
<evidence type="ECO:0000313" key="11">
    <source>
        <dbReference type="EMBL" id="MBG6137613.1"/>
    </source>
</evidence>
<evidence type="ECO:0000256" key="5">
    <source>
        <dbReference type="ARBA" id="ARBA00022741"/>
    </source>
</evidence>
<name>A0A8J7GBT5_9ACTN</name>
<feature type="transmembrane region" description="Helical" evidence="9">
    <location>
        <begin position="36"/>
        <end position="55"/>
    </location>
</feature>
<sequence>MPAPGPLPGVRRHPAALARAARAHAVIGKWLRAHPLAADSALAASLGLFAVLGGLVSPPEFRTDNPVWLTVIWSAVAVVPIAVRRRWLVPGLVATVAMCLVSQLHLMSGAESYSLMVLTYTMAAYWSLRRALLVAVPVWAGIMVFYVVLHHYGVVEQQAWFSSPELLFFSNSAVLTFTLLIGRLNKTRRLVESDLRERTRIAETTRQALADQAVADERRRIARELHDVVAHHVSVMGILATGARRSMATNPAAADAALSTIEETGRTTLRELRRLLNIMRTDDDGADLAPQPSLAGVESLIEQLREAGLPVRLEVLGEPYDLDPGVALTIYRIVQEALTNTLKHAGPATAEVRLTFGDEAVEVEATDDGRGPSVRPNVAGHGLVGVRERVALYGGQLRLGPRPGGGFRIAASIPMDRPGSVTERE</sequence>
<proteinExistence type="predicted"/>
<dbReference type="Gene3D" id="3.30.565.10">
    <property type="entry name" value="Histidine kinase-like ATPase, C-terminal domain"/>
    <property type="match status" value="1"/>
</dbReference>
<dbReference type="Gene3D" id="1.20.5.1930">
    <property type="match status" value="1"/>
</dbReference>
<dbReference type="GO" id="GO:0046983">
    <property type="term" value="F:protein dimerization activity"/>
    <property type="evidence" value="ECO:0007669"/>
    <property type="project" value="InterPro"/>
</dbReference>
<dbReference type="GO" id="GO:0016020">
    <property type="term" value="C:membrane"/>
    <property type="evidence" value="ECO:0007669"/>
    <property type="project" value="InterPro"/>
</dbReference>
<dbReference type="GO" id="GO:0005524">
    <property type="term" value="F:ATP binding"/>
    <property type="evidence" value="ECO:0007669"/>
    <property type="project" value="UniProtKB-KW"/>
</dbReference>
<keyword evidence="12" id="KW-1185">Reference proteome</keyword>
<dbReference type="AlphaFoldDB" id="A0A8J7GBT5"/>
<evidence type="ECO:0000256" key="9">
    <source>
        <dbReference type="SAM" id="Phobius"/>
    </source>
</evidence>